<evidence type="ECO:0000313" key="1">
    <source>
        <dbReference type="EMBL" id="WDM73539.1"/>
    </source>
</evidence>
<dbReference type="PANTHER" id="PTHR36455:SF1">
    <property type="entry name" value="BLR8292 PROTEIN"/>
    <property type="match status" value="1"/>
</dbReference>
<dbReference type="PANTHER" id="PTHR36455">
    <property type="match status" value="1"/>
</dbReference>
<evidence type="ECO:0000313" key="2">
    <source>
        <dbReference type="Proteomes" id="UP001214201"/>
    </source>
</evidence>
<keyword evidence="2" id="KW-1185">Reference proteome</keyword>
<gene>
    <name evidence="1" type="primary">tnpB</name>
    <name evidence="1" type="ORF">K6978_04740</name>
</gene>
<proteinExistence type="predicted"/>
<accession>A0ABY7YI66</accession>
<dbReference type="InterPro" id="IPR008878">
    <property type="entry name" value="Transposase_IS66_Orf2"/>
</dbReference>
<dbReference type="EMBL" id="CP082214">
    <property type="protein sequence ID" value="WDM73539.1"/>
    <property type="molecule type" value="Genomic_DNA"/>
</dbReference>
<dbReference type="NCBIfam" id="NF033819">
    <property type="entry name" value="IS66_TnpB"/>
    <property type="match status" value="1"/>
</dbReference>
<organism evidence="1 2">
    <name type="scientific">Xanthomonas cucurbitae</name>
    <dbReference type="NCBI Taxonomy" id="56453"/>
    <lineage>
        <taxon>Bacteria</taxon>
        <taxon>Pseudomonadati</taxon>
        <taxon>Pseudomonadota</taxon>
        <taxon>Gammaproteobacteria</taxon>
        <taxon>Lysobacterales</taxon>
        <taxon>Lysobacteraceae</taxon>
        <taxon>Xanthomonas</taxon>
    </lineage>
</organism>
<dbReference type="Proteomes" id="UP001214201">
    <property type="component" value="Chromosome"/>
</dbReference>
<sequence>MACASAARAWCMLSVSTWHLVTAPVDLRCGMDRLLLQMQSLLGRPVAEGEAYVVVNRARSRLKVLCVDRHGVWLCMRRLHQGHFIWPRVGDTAWTLSAEQWAWLCVGVDWQRLSIAPMAGVRRKRPPTSPIQAASSPLGYRVLPNGSP</sequence>
<protein>
    <submittedName>
        <fullName evidence="1">IS66 family insertion sequence element accessory protein TnpB</fullName>
    </submittedName>
</protein>
<reference evidence="1 2" key="1">
    <citation type="submission" date="2021-08" db="EMBL/GenBank/DDBJ databases">
        <title>Genome sequences of Xanthomonas cucurbitae isolates from 5 Midwestern US states.</title>
        <authorList>
            <person name="Hind S.R."/>
        </authorList>
    </citation>
    <scope>NUCLEOTIDE SEQUENCE [LARGE SCALE GENOMIC DNA]</scope>
    <source>
        <strain evidence="1 2">OH_261</strain>
    </source>
</reference>
<name>A0ABY7YI66_9XANT</name>
<dbReference type="Pfam" id="PF05717">
    <property type="entry name" value="TnpB_IS66"/>
    <property type="match status" value="1"/>
</dbReference>